<dbReference type="SUPFAM" id="SSF54695">
    <property type="entry name" value="POZ domain"/>
    <property type="match status" value="1"/>
</dbReference>
<dbReference type="PROSITE" id="PS50097">
    <property type="entry name" value="BTB"/>
    <property type="match status" value="1"/>
</dbReference>
<dbReference type="Proteomes" id="UP000283509">
    <property type="component" value="Unassembled WGS sequence"/>
</dbReference>
<dbReference type="InterPro" id="IPR011333">
    <property type="entry name" value="SKP1/BTB/POZ_sf"/>
</dbReference>
<dbReference type="OrthoDB" id="45365at2759"/>
<evidence type="ECO:0000313" key="3">
    <source>
        <dbReference type="EMBL" id="ROT72142.1"/>
    </source>
</evidence>
<dbReference type="PANTHER" id="PTHR45774">
    <property type="entry name" value="BTB/POZ DOMAIN-CONTAINING"/>
    <property type="match status" value="1"/>
</dbReference>
<protein>
    <submittedName>
        <fullName evidence="3">Putative BTB/POZ domain-containing protein 6-like</fullName>
    </submittedName>
</protein>
<feature type="region of interest" description="Disordered" evidence="1">
    <location>
        <begin position="1"/>
        <end position="71"/>
    </location>
</feature>
<sequence>RYDSERQRHVPRPPSPSPQSPTRRRREGGTRRANDIIAAKEVVRRLTAMTPESKKPERRTPEGNRESWQSQLASPEERLASLLQCNRLTDLTITFPGHKRVMKAHRLVLAMSSPVFEAMLFGPLAELQGRVLHLQDESPEAFKCLMQYMYLGRIALPGVGVAVEVLRLSRRYQMAGLFSFISQFLQINLNLYNLPEIYDVALHVSDTPLISKCSQFVRKSPTHLLTSNVRFLSRRVLAHIMAQPINITEVEKFAAVLTWGRSQLEARQMKESPENLRRAIGDFLPQMEILTMKPDDFVDCVAPTGIFTRDENMAILLNIKRVPGVPLPSACVKTSKKALQDERQLKCVHFDFNRHARQGSIRVHSHQDQTLLANLKASKPVQLKRVFCDHIAFHEATATVRGACGLVQQTVTSEGPDGFFPTPVTLRPGMSCTITVKTKGFCCPLMHSFSLWHDGIRFEGQRPFLKAKGVPDNHPHVAPELLRNGVATVESDVFSLGMILYRVLQVHASSFPEDFELFRLAQAMTCLDPHERPPFQRGLDVLADNLNAPRQE</sequence>
<evidence type="ECO:0000256" key="1">
    <source>
        <dbReference type="SAM" id="MobiDB-lite"/>
    </source>
</evidence>
<feature type="non-terminal residue" evidence="3">
    <location>
        <position position="1"/>
    </location>
</feature>
<accession>A0A423T6N7</accession>
<dbReference type="InterPro" id="IPR000210">
    <property type="entry name" value="BTB/POZ_dom"/>
</dbReference>
<dbReference type="STRING" id="6689.A0A423T6N7"/>
<reference evidence="3 4" key="1">
    <citation type="submission" date="2018-04" db="EMBL/GenBank/DDBJ databases">
        <authorList>
            <person name="Zhang X."/>
            <person name="Yuan J."/>
            <person name="Li F."/>
            <person name="Xiang J."/>
        </authorList>
    </citation>
    <scope>NUCLEOTIDE SEQUENCE [LARGE SCALE GENOMIC DNA]</scope>
    <source>
        <tissue evidence="3">Muscle</tissue>
    </source>
</reference>
<keyword evidence="4" id="KW-1185">Reference proteome</keyword>
<dbReference type="SMART" id="SM00225">
    <property type="entry name" value="BTB"/>
    <property type="match status" value="1"/>
</dbReference>
<proteinExistence type="predicted"/>
<dbReference type="SUPFAM" id="SSF56112">
    <property type="entry name" value="Protein kinase-like (PK-like)"/>
    <property type="match status" value="1"/>
</dbReference>
<dbReference type="InterPro" id="IPR011009">
    <property type="entry name" value="Kinase-like_dom_sf"/>
</dbReference>
<reference evidence="3 4" key="2">
    <citation type="submission" date="2019-01" db="EMBL/GenBank/DDBJ databases">
        <title>The decoding of complex shrimp genome reveals the adaptation for benthos swimmer, frequently molting mechanism and breeding impact on genome.</title>
        <authorList>
            <person name="Sun Y."/>
            <person name="Gao Y."/>
            <person name="Yu Y."/>
        </authorList>
    </citation>
    <scope>NUCLEOTIDE SEQUENCE [LARGE SCALE GENOMIC DNA]</scope>
    <source>
        <tissue evidence="3">Muscle</tissue>
    </source>
</reference>
<organism evidence="3 4">
    <name type="scientific">Penaeus vannamei</name>
    <name type="common">Whiteleg shrimp</name>
    <name type="synonym">Litopenaeus vannamei</name>
    <dbReference type="NCBI Taxonomy" id="6689"/>
    <lineage>
        <taxon>Eukaryota</taxon>
        <taxon>Metazoa</taxon>
        <taxon>Ecdysozoa</taxon>
        <taxon>Arthropoda</taxon>
        <taxon>Crustacea</taxon>
        <taxon>Multicrustacea</taxon>
        <taxon>Malacostraca</taxon>
        <taxon>Eumalacostraca</taxon>
        <taxon>Eucarida</taxon>
        <taxon>Decapoda</taxon>
        <taxon>Dendrobranchiata</taxon>
        <taxon>Penaeoidea</taxon>
        <taxon>Penaeidae</taxon>
        <taxon>Penaeus</taxon>
    </lineage>
</organism>
<gene>
    <name evidence="3" type="ORF">C7M84_009498</name>
</gene>
<comment type="caution">
    <text evidence="3">The sequence shown here is derived from an EMBL/GenBank/DDBJ whole genome shotgun (WGS) entry which is preliminary data.</text>
</comment>
<feature type="domain" description="BTB" evidence="2">
    <location>
        <begin position="89"/>
        <end position="158"/>
    </location>
</feature>
<dbReference type="Pfam" id="PF00651">
    <property type="entry name" value="BTB"/>
    <property type="match status" value="1"/>
</dbReference>
<dbReference type="AlphaFoldDB" id="A0A423T6N7"/>
<dbReference type="PANTHER" id="PTHR45774:SF3">
    <property type="entry name" value="BTB (POZ) DOMAIN-CONTAINING 2B-RELATED"/>
    <property type="match status" value="1"/>
</dbReference>
<dbReference type="CDD" id="cd18186">
    <property type="entry name" value="BTB_POZ_ZBTB_KLHL-like"/>
    <property type="match status" value="1"/>
</dbReference>
<evidence type="ECO:0000313" key="4">
    <source>
        <dbReference type="Proteomes" id="UP000283509"/>
    </source>
</evidence>
<feature type="compositionally biased region" description="Basic and acidic residues" evidence="1">
    <location>
        <begin position="52"/>
        <end position="65"/>
    </location>
</feature>
<name>A0A423T6N7_PENVA</name>
<dbReference type="Gene3D" id="3.30.710.10">
    <property type="entry name" value="Potassium Channel Kv1.1, Chain A"/>
    <property type="match status" value="1"/>
</dbReference>
<dbReference type="Gene3D" id="1.10.510.10">
    <property type="entry name" value="Transferase(Phosphotransferase) domain 1"/>
    <property type="match status" value="1"/>
</dbReference>
<dbReference type="EMBL" id="QCYY01002200">
    <property type="protein sequence ID" value="ROT72142.1"/>
    <property type="molecule type" value="Genomic_DNA"/>
</dbReference>
<evidence type="ECO:0000259" key="2">
    <source>
        <dbReference type="PROSITE" id="PS50097"/>
    </source>
</evidence>